<reference evidence="2" key="1">
    <citation type="submission" date="2016-10" db="EMBL/GenBank/DDBJ databases">
        <authorList>
            <person name="Varghese N."/>
            <person name="Submissions S."/>
        </authorList>
    </citation>
    <scope>NUCLEOTIDE SEQUENCE [LARGE SCALE GENOMIC DNA]</scope>
    <source>
        <strain evidence="2">DSM 17834</strain>
    </source>
</reference>
<dbReference type="STRING" id="289003.SAMN05216190_14224"/>
<keyword evidence="2" id="KW-1185">Reference proteome</keyword>
<dbReference type="Gene3D" id="2.50.20.10">
    <property type="entry name" value="Lipoprotein localisation LolA/LolB/LppX"/>
    <property type="match status" value="1"/>
</dbReference>
<protein>
    <recommendedName>
        <fullName evidence="3">Outer membrane lipoprotein-sorting protein</fullName>
    </recommendedName>
</protein>
<gene>
    <name evidence="1" type="ORF">SAMN05216190_14224</name>
</gene>
<sequence length="281" mass="32695">MTHYKGGSLKRDMVQVSSCQNGNYSLVKFNDMFSYTETVEGLMHEHMQTVLFFYKQKVLSPSCLASGVLLAHETIDQVKDSRRVWLYIAGQRRVRRAPQVVYDGPGQAADGQRLADNLDLYNGSSDRYDWKLVGKKEVYIPYSSYKLASPELEYSDIFKVGHIDQDLTRYELHRVWEVVATLKPGQWHVYRERRFYVDEDTWQIAAQDMFDSRGNLWRVGHIMRFYDKQVPLYADETLYNLKNRRYLAVGFSNKEAHGPIFGENTSVNDYSPGSLRLEGVR</sequence>
<dbReference type="InterPro" id="IPR010752">
    <property type="entry name" value="DUF1329"/>
</dbReference>
<proteinExistence type="predicted"/>
<evidence type="ECO:0000313" key="1">
    <source>
        <dbReference type="EMBL" id="SFQ21850.1"/>
    </source>
</evidence>
<evidence type="ECO:0008006" key="3">
    <source>
        <dbReference type="Google" id="ProtNLM"/>
    </source>
</evidence>
<organism evidence="1 2">
    <name type="scientific">Pseudomonas borbori</name>
    <dbReference type="NCBI Taxonomy" id="289003"/>
    <lineage>
        <taxon>Bacteria</taxon>
        <taxon>Pseudomonadati</taxon>
        <taxon>Pseudomonadota</taxon>
        <taxon>Gammaproteobacteria</taxon>
        <taxon>Pseudomonadales</taxon>
        <taxon>Pseudomonadaceae</taxon>
        <taxon>Pseudomonas</taxon>
    </lineage>
</organism>
<dbReference type="AlphaFoldDB" id="A0A1I5WQ63"/>
<dbReference type="EMBL" id="FOWX01000042">
    <property type="protein sequence ID" value="SFQ21850.1"/>
    <property type="molecule type" value="Genomic_DNA"/>
</dbReference>
<dbReference type="Pfam" id="PF07044">
    <property type="entry name" value="DUF1329"/>
    <property type="match status" value="1"/>
</dbReference>
<accession>A0A1I5WQ63</accession>
<name>A0A1I5WQ63_9PSED</name>
<dbReference type="Proteomes" id="UP000198784">
    <property type="component" value="Unassembled WGS sequence"/>
</dbReference>
<evidence type="ECO:0000313" key="2">
    <source>
        <dbReference type="Proteomes" id="UP000198784"/>
    </source>
</evidence>